<name>A0A7J6VTF4_THATH</name>
<sequence>MDSLPLLSNPHQYQRLQFRFRTTPDGAHPLCTRPTSRSSLAILRLQQQKTCLQLRLTNLYHPYSYLCP</sequence>
<comment type="caution">
    <text evidence="1">The sequence shown here is derived from an EMBL/GenBank/DDBJ whole genome shotgun (WGS) entry which is preliminary data.</text>
</comment>
<dbReference type="Proteomes" id="UP000554482">
    <property type="component" value="Unassembled WGS sequence"/>
</dbReference>
<reference evidence="1 2" key="1">
    <citation type="submission" date="2020-06" db="EMBL/GenBank/DDBJ databases">
        <title>Transcriptomic and genomic resources for Thalictrum thalictroides and T. hernandezii: Facilitating candidate gene discovery in an emerging model plant lineage.</title>
        <authorList>
            <person name="Arias T."/>
            <person name="Riano-Pachon D.M."/>
            <person name="Di Stilio V.S."/>
        </authorList>
    </citation>
    <scope>NUCLEOTIDE SEQUENCE [LARGE SCALE GENOMIC DNA]</scope>
    <source>
        <strain evidence="2">cv. WT478/WT964</strain>
        <tissue evidence="1">Leaves</tissue>
    </source>
</reference>
<dbReference type="EMBL" id="JABWDY010027975">
    <property type="protein sequence ID" value="KAF5187450.1"/>
    <property type="molecule type" value="Genomic_DNA"/>
</dbReference>
<evidence type="ECO:0000313" key="1">
    <source>
        <dbReference type="EMBL" id="KAF5187450.1"/>
    </source>
</evidence>
<keyword evidence="2" id="KW-1185">Reference proteome</keyword>
<protein>
    <submittedName>
        <fullName evidence="1">Uncharacterized protein</fullName>
    </submittedName>
</protein>
<organism evidence="1 2">
    <name type="scientific">Thalictrum thalictroides</name>
    <name type="common">Rue-anemone</name>
    <name type="synonym">Anemone thalictroides</name>
    <dbReference type="NCBI Taxonomy" id="46969"/>
    <lineage>
        <taxon>Eukaryota</taxon>
        <taxon>Viridiplantae</taxon>
        <taxon>Streptophyta</taxon>
        <taxon>Embryophyta</taxon>
        <taxon>Tracheophyta</taxon>
        <taxon>Spermatophyta</taxon>
        <taxon>Magnoliopsida</taxon>
        <taxon>Ranunculales</taxon>
        <taxon>Ranunculaceae</taxon>
        <taxon>Thalictroideae</taxon>
        <taxon>Thalictrum</taxon>
    </lineage>
</organism>
<dbReference type="AlphaFoldDB" id="A0A7J6VTF4"/>
<accession>A0A7J6VTF4</accession>
<gene>
    <name evidence="1" type="ORF">FRX31_022955</name>
</gene>
<proteinExistence type="predicted"/>
<evidence type="ECO:0000313" key="2">
    <source>
        <dbReference type="Proteomes" id="UP000554482"/>
    </source>
</evidence>